<evidence type="ECO:0000259" key="1">
    <source>
        <dbReference type="Pfam" id="PF02774"/>
    </source>
</evidence>
<dbReference type="Pfam" id="PF02774">
    <property type="entry name" value="Semialdhyde_dhC"/>
    <property type="match status" value="1"/>
</dbReference>
<organism evidence="2 3">
    <name type="scientific">Brassica napus</name>
    <name type="common">Rape</name>
    <dbReference type="NCBI Taxonomy" id="3708"/>
    <lineage>
        <taxon>Eukaryota</taxon>
        <taxon>Viridiplantae</taxon>
        <taxon>Streptophyta</taxon>
        <taxon>Embryophyta</taxon>
        <taxon>Tracheophyta</taxon>
        <taxon>Spermatophyta</taxon>
        <taxon>Magnoliopsida</taxon>
        <taxon>eudicotyledons</taxon>
        <taxon>Gunneridae</taxon>
        <taxon>Pentapetalae</taxon>
        <taxon>rosids</taxon>
        <taxon>malvids</taxon>
        <taxon>Brassicales</taxon>
        <taxon>Brassicaceae</taxon>
        <taxon>Brassiceae</taxon>
        <taxon>Brassica</taxon>
    </lineage>
</organism>
<protein>
    <recommendedName>
        <fullName evidence="1">Semialdehyde dehydrogenase dimerisation domain-containing protein</fullName>
    </recommendedName>
</protein>
<proteinExistence type="predicted"/>
<keyword evidence="3" id="KW-1185">Reference proteome</keyword>
<dbReference type="PANTHER" id="PTHR46278">
    <property type="entry name" value="DEHYDROGENASE, PUTATIVE-RELATED"/>
    <property type="match status" value="1"/>
</dbReference>
<accession>A0ABQ8C2G6</accession>
<dbReference type="InterPro" id="IPR012280">
    <property type="entry name" value="Semialdhyde_DH_dimer_dom"/>
</dbReference>
<dbReference type="Proteomes" id="UP000824890">
    <property type="component" value="Unassembled WGS sequence"/>
</dbReference>
<dbReference type="Gene3D" id="3.30.360.10">
    <property type="entry name" value="Dihydrodipicolinate Reductase, domain 2"/>
    <property type="match status" value="1"/>
</dbReference>
<feature type="domain" description="Semialdehyde dehydrogenase dimerisation" evidence="1">
    <location>
        <begin position="18"/>
        <end position="92"/>
    </location>
</feature>
<evidence type="ECO:0000313" key="3">
    <source>
        <dbReference type="Proteomes" id="UP000824890"/>
    </source>
</evidence>
<reference evidence="2 3" key="1">
    <citation type="submission" date="2021-05" db="EMBL/GenBank/DDBJ databases">
        <title>Genome Assembly of Synthetic Allotetraploid Brassica napus Reveals Homoeologous Exchanges between Subgenomes.</title>
        <authorList>
            <person name="Davis J.T."/>
        </authorList>
    </citation>
    <scope>NUCLEOTIDE SEQUENCE [LARGE SCALE GENOMIC DNA]</scope>
    <source>
        <strain evidence="3">cv. Da-Ae</strain>
        <tissue evidence="2">Seedling</tissue>
    </source>
</reference>
<evidence type="ECO:0000313" key="2">
    <source>
        <dbReference type="EMBL" id="KAH0911250.1"/>
    </source>
</evidence>
<comment type="caution">
    <text evidence="2">The sequence shown here is derived from an EMBL/GenBank/DDBJ whole genome shotgun (WGS) entry which is preliminary data.</text>
</comment>
<gene>
    <name evidence="2" type="ORF">HID58_034571</name>
</gene>
<name>A0ABQ8C2G6_BRANA</name>
<sequence>MNGESDDDVVHLVKKWSSEPPTTAVRCPYAFNLFSLNAPVTENGYNEEEMKLVKETRKIWNDTEVKVTATCIRVPVMRAHAESVNLQFDNPLDETHFDITAKDLGLVDLVSIDRTHGLARGTRCLDRTAV</sequence>
<dbReference type="EMBL" id="JAGKQM010000009">
    <property type="protein sequence ID" value="KAH0911250.1"/>
    <property type="molecule type" value="Genomic_DNA"/>
</dbReference>
<dbReference type="SUPFAM" id="SSF55347">
    <property type="entry name" value="Glyceraldehyde-3-phosphate dehydrogenase-like, C-terminal domain"/>
    <property type="match status" value="1"/>
</dbReference>
<dbReference type="PANTHER" id="PTHR46278:SF2">
    <property type="entry name" value="ASPARTATE-SEMIALDEHYDE DEHYDROGENASE"/>
    <property type="match status" value="1"/>
</dbReference>